<evidence type="ECO:0000256" key="1">
    <source>
        <dbReference type="SAM" id="MobiDB-lite"/>
    </source>
</evidence>
<feature type="region of interest" description="Disordered" evidence="1">
    <location>
        <begin position="333"/>
        <end position="352"/>
    </location>
</feature>
<organism evidence="2 3">
    <name type="scientific">Toxoplasma gondii VAND</name>
    <dbReference type="NCBI Taxonomy" id="933077"/>
    <lineage>
        <taxon>Eukaryota</taxon>
        <taxon>Sar</taxon>
        <taxon>Alveolata</taxon>
        <taxon>Apicomplexa</taxon>
        <taxon>Conoidasida</taxon>
        <taxon>Coccidia</taxon>
        <taxon>Eucoccidiorida</taxon>
        <taxon>Eimeriorina</taxon>
        <taxon>Sarcocystidae</taxon>
        <taxon>Toxoplasma</taxon>
    </lineage>
</organism>
<feature type="compositionally biased region" description="Acidic residues" evidence="1">
    <location>
        <begin position="712"/>
        <end position="729"/>
    </location>
</feature>
<feature type="compositionally biased region" description="Basic and acidic residues" evidence="1">
    <location>
        <begin position="343"/>
        <end position="352"/>
    </location>
</feature>
<dbReference type="Proteomes" id="UP000028840">
    <property type="component" value="Unassembled WGS sequence"/>
</dbReference>
<feature type="region of interest" description="Disordered" evidence="1">
    <location>
        <begin position="1"/>
        <end position="34"/>
    </location>
</feature>
<accession>A0A086PKM2</accession>
<reference evidence="2 3" key="2">
    <citation type="journal article" date="2015" name="Eukaryot. Cell">
        <title>Genetic mapping reveals that sinefungin resistance in Toxoplasma gondii is controlled by a putative amino acid transporter locus that can be used as a negative selectable marker.</title>
        <authorList>
            <person name="Behnke M.S."/>
            <person name="Khan A."/>
            <person name="Sibley L.D."/>
        </authorList>
    </citation>
    <scope>NUCLEOTIDE SEQUENCE [LARGE SCALE GENOMIC DNA]</scope>
    <source>
        <strain evidence="2 3">VAND</strain>
    </source>
</reference>
<dbReference type="EMBL" id="AEYJ02001586">
    <property type="protein sequence ID" value="KFH00904.1"/>
    <property type="molecule type" value="Genomic_DNA"/>
</dbReference>
<dbReference type="AlphaFoldDB" id="A0A086PKM2"/>
<reference evidence="2 3" key="1">
    <citation type="submission" date="2014-08" db="EMBL/GenBank/DDBJ databases">
        <authorList>
            <person name="Sibley D."/>
            <person name="Venepally P."/>
            <person name="Karamycheva S."/>
            <person name="Hadjithomas M."/>
            <person name="Khan A."/>
            <person name="Brunk B."/>
            <person name="Roos D."/>
            <person name="Caler E."/>
            <person name="Lorenzi H."/>
        </authorList>
    </citation>
    <scope>NUCLEOTIDE SEQUENCE [LARGE SCALE GENOMIC DNA]</scope>
    <source>
        <strain evidence="2 3">VAND</strain>
    </source>
</reference>
<dbReference type="OrthoDB" id="345337at2759"/>
<sequence length="765" mass="85662">MSRERLGPSRLGRHTPAAASARGDPRLLVEAETPTDRGRIVKASLHTQGDVEFLEGRLRDKVCVDKWVTVQERASPAEGKRESEGRRESPRMTSTSAGLEPAEAWREGIFGKEERYDMARFDEEDASAEDAVRTAPRPSPQRQFQVRHKVTVEGVVPTSASVRMQRRLAQRRGKRFFSTDEGLYWQKLQRSKPQKSREDALKFVATFMQEGELLVNSVSMEEDPSVRLRRLAALRLLRNSPADRVPGSISGRLLIPYDHADVRELLRVSSFCSGEAWRVLEEIRRLLVLRKGRLFLASDRNATASRHCLAFLASLKKNLEAAARNLVRQGRLRRPSARLQQSEGRKRGPTLDRDEAWERREGLVREIRRTLSLAAAYSTKGKKQPVVYIQLAALKPSIVADFLTPAEVAMILTEVFQNLWTKFVEYSLRRRVRVSTAALVLDFSGLTEFELASSASHFLLSSLRDVVRAFAPLLIKKIIFYNSAKAGEFLWEALRPGVEHSCFFSFCSSEEDLETEIESERTMVYHTTGLANDMSLIAHRCPLYALYGPPLPPPDSLFPLRAPGFLPASAPASALQKSPLSRPKAGAFRQLFALLGAARVRLVPTAEDAETGGSNLPRAPFFRTAGESRERENAGLARGGEEDEETETLRRGDEEIQKTCREEEAKFWRGMNCFHDLVVEAARAKRIAERERQADVVESARPTRPAEAKPDEADEDAEELDLDSVDVIDPDANLGPSEESLECAAAAVAQDGDRVDLGKSHAERR</sequence>
<protein>
    <recommendedName>
        <fullName evidence="4">CRAL/TRIO domain protein</fullName>
    </recommendedName>
</protein>
<feature type="region of interest" description="Disordered" evidence="1">
    <location>
        <begin position="73"/>
        <end position="104"/>
    </location>
</feature>
<evidence type="ECO:0000313" key="3">
    <source>
        <dbReference type="Proteomes" id="UP000028840"/>
    </source>
</evidence>
<feature type="region of interest" description="Disordered" evidence="1">
    <location>
        <begin position="608"/>
        <end position="652"/>
    </location>
</feature>
<feature type="region of interest" description="Disordered" evidence="1">
    <location>
        <begin position="690"/>
        <end position="740"/>
    </location>
</feature>
<evidence type="ECO:0008006" key="4">
    <source>
        <dbReference type="Google" id="ProtNLM"/>
    </source>
</evidence>
<dbReference type="SUPFAM" id="SSF52087">
    <property type="entry name" value="CRAL/TRIO domain"/>
    <property type="match status" value="1"/>
</dbReference>
<comment type="caution">
    <text evidence="2">The sequence shown here is derived from an EMBL/GenBank/DDBJ whole genome shotgun (WGS) entry which is preliminary data.</text>
</comment>
<feature type="compositionally biased region" description="Basic and acidic residues" evidence="1">
    <location>
        <begin position="23"/>
        <end position="34"/>
    </location>
</feature>
<gene>
    <name evidence="2" type="ORF">TGVAND_297180</name>
</gene>
<dbReference type="VEuPathDB" id="ToxoDB:TGVAND_297180"/>
<dbReference type="Gene3D" id="3.40.525.10">
    <property type="entry name" value="CRAL-TRIO lipid binding domain"/>
    <property type="match status" value="1"/>
</dbReference>
<evidence type="ECO:0000313" key="2">
    <source>
        <dbReference type="EMBL" id="KFH00904.1"/>
    </source>
</evidence>
<feature type="compositionally biased region" description="Basic and acidic residues" evidence="1">
    <location>
        <begin position="78"/>
        <end position="90"/>
    </location>
</feature>
<dbReference type="InterPro" id="IPR036865">
    <property type="entry name" value="CRAL-TRIO_dom_sf"/>
</dbReference>
<name>A0A086PKM2_TOXGO</name>
<proteinExistence type="predicted"/>